<dbReference type="OrthoDB" id="29646at2759"/>
<dbReference type="eggNOG" id="KOG4098">
    <property type="taxonomic scope" value="Eukaryota"/>
</dbReference>
<sequence length="106" mass="11865">MAAVDTKRTALKRLEKERLNLLGQLEDLAQEAAEHRLVLKTLCELPEDRRCYRIVGGVAVERTVAEVKPALETHATRVESAQKKVDEQLNFINEEISKLAGDVRGA</sequence>
<dbReference type="InterPro" id="IPR027235">
    <property type="entry name" value="PFD2"/>
</dbReference>
<dbReference type="PANTHER" id="PTHR13303">
    <property type="entry name" value="PREFOLDIN SUBUNIT 2"/>
    <property type="match status" value="1"/>
</dbReference>
<gene>
    <name evidence="3" type="ORF">BEWA_008370</name>
</gene>
<dbReference type="Pfam" id="PF01920">
    <property type="entry name" value="Prefoldin_2"/>
    <property type="match status" value="1"/>
</dbReference>
<dbReference type="VEuPathDB" id="PiroplasmaDB:BEWA_008370"/>
<dbReference type="RefSeq" id="XP_004831093.1">
    <property type="nucleotide sequence ID" value="XM_004831036.1"/>
</dbReference>
<evidence type="ECO:0000313" key="3">
    <source>
        <dbReference type="EMBL" id="AFZ81427.1"/>
    </source>
</evidence>
<name>L0B0R0_THEEQ</name>
<dbReference type="AlphaFoldDB" id="L0B0R0"/>
<evidence type="ECO:0000256" key="1">
    <source>
        <dbReference type="ARBA" id="ARBA00008045"/>
    </source>
</evidence>
<protein>
    <submittedName>
        <fullName evidence="3">KE2 family protein domain-containing protein</fullName>
    </submittedName>
</protein>
<dbReference type="KEGG" id="beq:BEWA_008370"/>
<evidence type="ECO:0000256" key="2">
    <source>
        <dbReference type="ARBA" id="ARBA00023186"/>
    </source>
</evidence>
<dbReference type="Gene3D" id="1.10.287.370">
    <property type="match status" value="1"/>
</dbReference>
<comment type="similarity">
    <text evidence="1">Belongs to the prefoldin subunit beta family.</text>
</comment>
<dbReference type="STRING" id="1537102.L0B0R0"/>
<dbReference type="GeneID" id="15806501"/>
<organism evidence="3 4">
    <name type="scientific">Theileria equi strain WA</name>
    <dbReference type="NCBI Taxonomy" id="1537102"/>
    <lineage>
        <taxon>Eukaryota</taxon>
        <taxon>Sar</taxon>
        <taxon>Alveolata</taxon>
        <taxon>Apicomplexa</taxon>
        <taxon>Aconoidasida</taxon>
        <taxon>Piroplasmida</taxon>
        <taxon>Theileriidae</taxon>
        <taxon>Theileria</taxon>
    </lineage>
</organism>
<dbReference type="GO" id="GO:0016272">
    <property type="term" value="C:prefoldin complex"/>
    <property type="evidence" value="ECO:0007669"/>
    <property type="project" value="InterPro"/>
</dbReference>
<dbReference type="Proteomes" id="UP000031512">
    <property type="component" value="Chromosome 3"/>
</dbReference>
<dbReference type="InterPro" id="IPR002777">
    <property type="entry name" value="PFD_beta-like"/>
</dbReference>
<dbReference type="SUPFAM" id="SSF46579">
    <property type="entry name" value="Prefoldin"/>
    <property type="match status" value="1"/>
</dbReference>
<dbReference type="EMBL" id="CP001670">
    <property type="protein sequence ID" value="AFZ81427.1"/>
    <property type="molecule type" value="Genomic_DNA"/>
</dbReference>
<dbReference type="CDD" id="cd23163">
    <property type="entry name" value="Prefoldin_2"/>
    <property type="match status" value="1"/>
</dbReference>
<dbReference type="InterPro" id="IPR009053">
    <property type="entry name" value="Prefoldin"/>
</dbReference>
<dbReference type="GO" id="GO:0051082">
    <property type="term" value="F:unfolded protein binding"/>
    <property type="evidence" value="ECO:0007669"/>
    <property type="project" value="InterPro"/>
</dbReference>
<keyword evidence="4" id="KW-1185">Reference proteome</keyword>
<dbReference type="GO" id="GO:0006457">
    <property type="term" value="P:protein folding"/>
    <property type="evidence" value="ECO:0007669"/>
    <property type="project" value="InterPro"/>
</dbReference>
<keyword evidence="2" id="KW-0143">Chaperone</keyword>
<accession>L0B0R0</accession>
<reference evidence="3 4" key="1">
    <citation type="journal article" date="2012" name="BMC Genomics">
        <title>Comparative genomic analysis and phylogenetic position of Theileria equi.</title>
        <authorList>
            <person name="Kappmeyer L.S."/>
            <person name="Thiagarajan M."/>
            <person name="Herndon D.R."/>
            <person name="Ramsay J.D."/>
            <person name="Caler E."/>
            <person name="Djikeng A."/>
            <person name="Gillespie J.J."/>
            <person name="Lau A.O."/>
            <person name="Roalson E.H."/>
            <person name="Silva J.C."/>
            <person name="Silva M.G."/>
            <person name="Suarez C.E."/>
            <person name="Ueti M.W."/>
            <person name="Nene V.M."/>
            <person name="Mealey R.H."/>
            <person name="Knowles D.P."/>
            <person name="Brayton K.A."/>
        </authorList>
    </citation>
    <scope>NUCLEOTIDE SEQUENCE [LARGE SCALE GENOMIC DNA]</scope>
    <source>
        <strain evidence="3 4">WA</strain>
    </source>
</reference>
<evidence type="ECO:0000313" key="4">
    <source>
        <dbReference type="Proteomes" id="UP000031512"/>
    </source>
</evidence>
<proteinExistence type="inferred from homology"/>